<evidence type="ECO:0000256" key="1">
    <source>
        <dbReference type="SAM" id="MobiDB-lite"/>
    </source>
</evidence>
<feature type="compositionally biased region" description="Polar residues" evidence="1">
    <location>
        <begin position="76"/>
        <end position="87"/>
    </location>
</feature>
<evidence type="ECO:0000313" key="2">
    <source>
        <dbReference type="EMBL" id="KIP01712.1"/>
    </source>
</evidence>
<sequence length="137" mass="14870">MNGDESVLDDSRYSAADLPPAPPVGPRLSSMFMPTTRNDTPSLTEDDGYVRINLGSSSLRSTQSLPAGSESARQRWGNSRSRRTTVSPIREVGTDTPFLASPIPWTSVDLTPTPRQKPRDRRMSARGRTSGRAPLAG</sequence>
<proteinExistence type="predicted"/>
<protein>
    <submittedName>
        <fullName evidence="2">Uncharacterized protein</fullName>
    </submittedName>
</protein>
<feature type="non-terminal residue" evidence="2">
    <location>
        <position position="137"/>
    </location>
</feature>
<dbReference type="HOGENOM" id="CLU_1870063_0_0_1"/>
<organism evidence="2 3">
    <name type="scientific">Phlebiopsis gigantea (strain 11061_1 CR5-6)</name>
    <name type="common">White-rot fungus</name>
    <name type="synonym">Peniophora gigantea</name>
    <dbReference type="NCBI Taxonomy" id="745531"/>
    <lineage>
        <taxon>Eukaryota</taxon>
        <taxon>Fungi</taxon>
        <taxon>Dikarya</taxon>
        <taxon>Basidiomycota</taxon>
        <taxon>Agaricomycotina</taxon>
        <taxon>Agaricomycetes</taxon>
        <taxon>Polyporales</taxon>
        <taxon>Phanerochaetaceae</taxon>
        <taxon>Phlebiopsis</taxon>
    </lineage>
</organism>
<feature type="region of interest" description="Disordered" evidence="1">
    <location>
        <begin position="1"/>
        <end position="137"/>
    </location>
</feature>
<evidence type="ECO:0000313" key="3">
    <source>
        <dbReference type="Proteomes" id="UP000053257"/>
    </source>
</evidence>
<gene>
    <name evidence="2" type="ORF">PHLGIDRAFT_20629</name>
</gene>
<dbReference type="AlphaFoldDB" id="A0A0C3RZ91"/>
<keyword evidence="3" id="KW-1185">Reference proteome</keyword>
<dbReference type="EMBL" id="KN840744">
    <property type="protein sequence ID" value="KIP01712.1"/>
    <property type="molecule type" value="Genomic_DNA"/>
</dbReference>
<dbReference type="Proteomes" id="UP000053257">
    <property type="component" value="Unassembled WGS sequence"/>
</dbReference>
<reference evidence="2 3" key="1">
    <citation type="journal article" date="2014" name="PLoS Genet.">
        <title>Analysis of the Phlebiopsis gigantea genome, transcriptome and secretome provides insight into its pioneer colonization strategies of wood.</title>
        <authorList>
            <person name="Hori C."/>
            <person name="Ishida T."/>
            <person name="Igarashi K."/>
            <person name="Samejima M."/>
            <person name="Suzuki H."/>
            <person name="Master E."/>
            <person name="Ferreira P."/>
            <person name="Ruiz-Duenas F.J."/>
            <person name="Held B."/>
            <person name="Canessa P."/>
            <person name="Larrondo L.F."/>
            <person name="Schmoll M."/>
            <person name="Druzhinina I.S."/>
            <person name="Kubicek C.P."/>
            <person name="Gaskell J.A."/>
            <person name="Kersten P."/>
            <person name="St John F."/>
            <person name="Glasner J."/>
            <person name="Sabat G."/>
            <person name="Splinter BonDurant S."/>
            <person name="Syed K."/>
            <person name="Yadav J."/>
            <person name="Mgbeahuruike A.C."/>
            <person name="Kovalchuk A."/>
            <person name="Asiegbu F.O."/>
            <person name="Lackner G."/>
            <person name="Hoffmeister D."/>
            <person name="Rencoret J."/>
            <person name="Gutierrez A."/>
            <person name="Sun H."/>
            <person name="Lindquist E."/>
            <person name="Barry K."/>
            <person name="Riley R."/>
            <person name="Grigoriev I.V."/>
            <person name="Henrissat B."/>
            <person name="Kues U."/>
            <person name="Berka R.M."/>
            <person name="Martinez A.T."/>
            <person name="Covert S.F."/>
            <person name="Blanchette R.A."/>
            <person name="Cullen D."/>
        </authorList>
    </citation>
    <scope>NUCLEOTIDE SEQUENCE [LARGE SCALE GENOMIC DNA]</scope>
    <source>
        <strain evidence="2 3">11061_1 CR5-6</strain>
    </source>
</reference>
<feature type="compositionally biased region" description="Polar residues" evidence="1">
    <location>
        <begin position="54"/>
        <end position="66"/>
    </location>
</feature>
<accession>A0A0C3RZ91</accession>
<feature type="compositionally biased region" description="Polar residues" evidence="1">
    <location>
        <begin position="32"/>
        <end position="43"/>
    </location>
</feature>
<name>A0A0C3RZ91_PHLG1</name>